<dbReference type="InterPro" id="IPR036206">
    <property type="entry name" value="ThiamineP_synth_sf"/>
</dbReference>
<evidence type="ECO:0000256" key="10">
    <source>
        <dbReference type="ARBA" id="ARBA00035861"/>
    </source>
</evidence>
<evidence type="ECO:0000256" key="8">
    <source>
        <dbReference type="ARBA" id="ARBA00022842"/>
    </source>
</evidence>
<evidence type="ECO:0000256" key="12">
    <source>
        <dbReference type="ARBA" id="ARBA00038905"/>
    </source>
</evidence>
<dbReference type="InterPro" id="IPR029119">
    <property type="entry name" value="MutY_C"/>
</dbReference>
<dbReference type="Pfam" id="PF02581">
    <property type="entry name" value="TMP-TENI"/>
    <property type="match status" value="1"/>
</dbReference>
<evidence type="ECO:0000313" key="19">
    <source>
        <dbReference type="Proteomes" id="UP001253595"/>
    </source>
</evidence>
<evidence type="ECO:0000256" key="14">
    <source>
        <dbReference type="ARBA" id="ARBA00041592"/>
    </source>
</evidence>
<keyword evidence="8" id="KW-0460">Magnesium</keyword>
<comment type="catalytic activity">
    <reaction evidence="10">
        <text>8-oxo-dGTP + H2O = 8-oxo-dGMP + diphosphate + H(+)</text>
        <dbReference type="Rhea" id="RHEA:31575"/>
        <dbReference type="ChEBI" id="CHEBI:15377"/>
        <dbReference type="ChEBI" id="CHEBI:15378"/>
        <dbReference type="ChEBI" id="CHEBI:33019"/>
        <dbReference type="ChEBI" id="CHEBI:63224"/>
        <dbReference type="ChEBI" id="CHEBI:77896"/>
        <dbReference type="EC" id="3.6.1.55"/>
    </reaction>
</comment>
<evidence type="ECO:0000256" key="13">
    <source>
        <dbReference type="ARBA" id="ARBA00040794"/>
    </source>
</evidence>
<dbReference type="RefSeq" id="WP_310075296.1">
    <property type="nucleotide sequence ID" value="NZ_JAVDVX010000007.1"/>
</dbReference>
<dbReference type="EMBL" id="JAVDVX010000007">
    <property type="protein sequence ID" value="MDR7091709.1"/>
    <property type="molecule type" value="Genomic_DNA"/>
</dbReference>
<dbReference type="InterPro" id="IPR003561">
    <property type="entry name" value="Mutator_MutT"/>
</dbReference>
<dbReference type="CDD" id="cd03425">
    <property type="entry name" value="NUDIX_MutT_NudA_like"/>
    <property type="match status" value="1"/>
</dbReference>
<keyword evidence="5" id="KW-0479">Metal-binding</keyword>
<keyword evidence="3" id="KW-0515">Mutator protein</keyword>
<dbReference type="Gene3D" id="3.90.79.10">
    <property type="entry name" value="Nucleoside Triphosphate Pyrophosphohydrolase"/>
    <property type="match status" value="1"/>
</dbReference>
<dbReference type="Proteomes" id="UP001253595">
    <property type="component" value="Unassembled WGS sequence"/>
</dbReference>
<dbReference type="CDD" id="cd00564">
    <property type="entry name" value="TMP_TenI"/>
    <property type="match status" value="1"/>
</dbReference>
<dbReference type="SUPFAM" id="SSF55811">
    <property type="entry name" value="Nudix"/>
    <property type="match status" value="1"/>
</dbReference>
<gene>
    <name evidence="18" type="ORF">J2X05_003744</name>
</gene>
<dbReference type="InterPro" id="IPR020476">
    <property type="entry name" value="Nudix_hydrolase"/>
</dbReference>
<comment type="similarity">
    <text evidence="2">Belongs to the Nudix hydrolase family.</text>
</comment>
<feature type="domain" description="Nudix hydrolase" evidence="17">
    <location>
        <begin position="3"/>
        <end position="131"/>
    </location>
</feature>
<comment type="caution">
    <text evidence="18">The sequence shown here is derived from an EMBL/GenBank/DDBJ whole genome shotgun (WGS) entry which is preliminary data.</text>
</comment>
<evidence type="ECO:0000313" key="18">
    <source>
        <dbReference type="EMBL" id="MDR7091709.1"/>
    </source>
</evidence>
<accession>A0ABU1V2N2</accession>
<dbReference type="GO" id="GO:0035539">
    <property type="term" value="F:8-oxo-7,8-dihydrodeoxyguanosine triphosphate pyrophosphatase activity"/>
    <property type="evidence" value="ECO:0007669"/>
    <property type="project" value="UniProtKB-EC"/>
</dbReference>
<dbReference type="NCBIfam" id="TIGR00586">
    <property type="entry name" value="mutt"/>
    <property type="match status" value="1"/>
</dbReference>
<evidence type="ECO:0000256" key="4">
    <source>
        <dbReference type="ARBA" id="ARBA00022705"/>
    </source>
</evidence>
<keyword evidence="4" id="KW-0235">DNA replication</keyword>
<dbReference type="PROSITE" id="PS51462">
    <property type="entry name" value="NUDIX"/>
    <property type="match status" value="1"/>
</dbReference>
<proteinExistence type="inferred from homology"/>
<evidence type="ECO:0000256" key="1">
    <source>
        <dbReference type="ARBA" id="ARBA00001946"/>
    </source>
</evidence>
<evidence type="ECO:0000259" key="17">
    <source>
        <dbReference type="PROSITE" id="PS51462"/>
    </source>
</evidence>
<keyword evidence="6" id="KW-0227">DNA damage</keyword>
<dbReference type="InterPro" id="IPR015797">
    <property type="entry name" value="NUDIX_hydrolase-like_dom_sf"/>
</dbReference>
<sequence length="317" mass="34532">MAKLVRVAVGVIVNADGKILIAKRPLSAHQGGLWEFPGGKVDAGETIERALVRELYEELAIDVLASQPLIQIRHHYPDKSVLLDVHKITQFLGTPIGNEGQPIQWVDAKELNKFAFPAANRPIISAINLPEKYAITGAYLDNVDFMVRLNRVLAMDLRIVQFRVADFCVNTHKSLLDEAIQAVNQSNGRLVINSSLTDFNLLTHSLPDKKLGLHLNHHHAAAINARPVGQEVLFGISCHNAEEITHAQNIGADYLLLSPVLPTDSHPSAKLLGWESFSALAELANIPVYALGGVGEEHIKTAQSCGAQGVAGISAWW</sequence>
<dbReference type="PANTHER" id="PTHR47707:SF1">
    <property type="entry name" value="NUDIX HYDROLASE FAMILY PROTEIN"/>
    <property type="match status" value="1"/>
</dbReference>
<evidence type="ECO:0000256" key="7">
    <source>
        <dbReference type="ARBA" id="ARBA00022801"/>
    </source>
</evidence>
<dbReference type="PRINTS" id="PR00502">
    <property type="entry name" value="NUDIXFAMILY"/>
</dbReference>
<evidence type="ECO:0000256" key="9">
    <source>
        <dbReference type="ARBA" id="ARBA00023204"/>
    </source>
</evidence>
<dbReference type="InterPro" id="IPR022998">
    <property type="entry name" value="ThiamineP_synth_TenI"/>
</dbReference>
<dbReference type="InterPro" id="IPR047127">
    <property type="entry name" value="MutT-like"/>
</dbReference>
<keyword evidence="9" id="KW-0234">DNA repair</keyword>
<evidence type="ECO:0000256" key="2">
    <source>
        <dbReference type="ARBA" id="ARBA00005582"/>
    </source>
</evidence>
<dbReference type="InterPro" id="IPR000086">
    <property type="entry name" value="NUDIX_hydrolase_dom"/>
</dbReference>
<dbReference type="SUPFAM" id="SSF51391">
    <property type="entry name" value="Thiamin phosphate synthase"/>
    <property type="match status" value="1"/>
</dbReference>
<dbReference type="Pfam" id="PF14815">
    <property type="entry name" value="NUDIX_4"/>
    <property type="match status" value="1"/>
</dbReference>
<keyword evidence="19" id="KW-1185">Reference proteome</keyword>
<comment type="cofactor">
    <cofactor evidence="1">
        <name>Mg(2+)</name>
        <dbReference type="ChEBI" id="CHEBI:18420"/>
    </cofactor>
</comment>
<dbReference type="EC" id="3.6.1.55" evidence="12"/>
<comment type="catalytic activity">
    <reaction evidence="11">
        <text>8-oxo-GTP + H2O = 8-oxo-GMP + diphosphate + H(+)</text>
        <dbReference type="Rhea" id="RHEA:67616"/>
        <dbReference type="ChEBI" id="CHEBI:15377"/>
        <dbReference type="ChEBI" id="CHEBI:15378"/>
        <dbReference type="ChEBI" id="CHEBI:33019"/>
        <dbReference type="ChEBI" id="CHEBI:143553"/>
        <dbReference type="ChEBI" id="CHEBI:145694"/>
    </reaction>
</comment>
<reference evidence="18 19" key="1">
    <citation type="submission" date="2023-07" db="EMBL/GenBank/DDBJ databases">
        <title>Sorghum-associated microbial communities from plants grown in Nebraska, USA.</title>
        <authorList>
            <person name="Schachtman D."/>
        </authorList>
    </citation>
    <scope>NUCLEOTIDE SEQUENCE [LARGE SCALE GENOMIC DNA]</scope>
    <source>
        <strain evidence="18 19">BE190</strain>
    </source>
</reference>
<dbReference type="InterPro" id="IPR013785">
    <property type="entry name" value="Aldolase_TIM"/>
</dbReference>
<dbReference type="Gene3D" id="3.20.20.70">
    <property type="entry name" value="Aldolase class I"/>
    <property type="match status" value="1"/>
</dbReference>
<evidence type="ECO:0000256" key="3">
    <source>
        <dbReference type="ARBA" id="ARBA00022457"/>
    </source>
</evidence>
<dbReference type="NCBIfam" id="NF006530">
    <property type="entry name" value="PRK08999.1"/>
    <property type="match status" value="1"/>
</dbReference>
<evidence type="ECO:0000256" key="11">
    <source>
        <dbReference type="ARBA" id="ARBA00036904"/>
    </source>
</evidence>
<evidence type="ECO:0000256" key="15">
    <source>
        <dbReference type="ARBA" id="ARBA00041979"/>
    </source>
</evidence>
<evidence type="ECO:0000256" key="5">
    <source>
        <dbReference type="ARBA" id="ARBA00022723"/>
    </source>
</evidence>
<name>A0ABU1V2N2_9GAMM</name>
<keyword evidence="7 18" id="KW-0378">Hydrolase</keyword>
<dbReference type="PANTHER" id="PTHR47707">
    <property type="entry name" value="8-OXO-DGTP DIPHOSPHATASE"/>
    <property type="match status" value="1"/>
</dbReference>
<evidence type="ECO:0000256" key="6">
    <source>
        <dbReference type="ARBA" id="ARBA00022763"/>
    </source>
</evidence>
<organism evidence="18 19">
    <name type="scientific">Cellvibrio fibrivorans</name>
    <dbReference type="NCBI Taxonomy" id="126350"/>
    <lineage>
        <taxon>Bacteria</taxon>
        <taxon>Pseudomonadati</taxon>
        <taxon>Pseudomonadota</taxon>
        <taxon>Gammaproteobacteria</taxon>
        <taxon>Cellvibrionales</taxon>
        <taxon>Cellvibrionaceae</taxon>
        <taxon>Cellvibrio</taxon>
    </lineage>
</organism>
<protein>
    <recommendedName>
        <fullName evidence="13">8-oxo-dGTP diphosphatase</fullName>
        <ecNumber evidence="12">3.6.1.55</ecNumber>
    </recommendedName>
    <alternativeName>
        <fullName evidence="16">7,8-dihydro-8-oxoguanine-triphosphatase</fullName>
    </alternativeName>
    <alternativeName>
        <fullName evidence="15">Mutator protein MutT</fullName>
    </alternativeName>
    <alternativeName>
        <fullName evidence="14">dGTP pyrophosphohydrolase</fullName>
    </alternativeName>
</protein>
<evidence type="ECO:0000256" key="16">
    <source>
        <dbReference type="ARBA" id="ARBA00042798"/>
    </source>
</evidence>